<evidence type="ECO:0000256" key="9">
    <source>
        <dbReference type="ARBA" id="ARBA00023209"/>
    </source>
</evidence>
<dbReference type="InterPro" id="IPR000462">
    <property type="entry name" value="CDP-OH_P_trans"/>
</dbReference>
<evidence type="ECO:0000256" key="7">
    <source>
        <dbReference type="ARBA" id="ARBA00023098"/>
    </source>
</evidence>
<evidence type="ECO:0000313" key="12">
    <source>
        <dbReference type="EMBL" id="OIQ81374.1"/>
    </source>
</evidence>
<gene>
    <name evidence="12" type="primary">pgsA_11</name>
    <name evidence="12" type="ORF">GALL_368580</name>
</gene>
<keyword evidence="10" id="KW-1208">Phospholipid metabolism</keyword>
<sequence>MNAALSITLLRFVLAPLLVWALLQDHPVAALGIFLLGSLSDALDGYIARRFNQCTPLGALLDPLADKLLVACGMLTLLWQGHFPLWLAAAALLRDFIIMGGALAYHRVTGRLEMQPLALSKLNTTVQFTLVLVILATTAGYARVSFLQVPLTWLTLVTTLSSGVQYVVEWSRRAIKA</sequence>
<evidence type="ECO:0000256" key="5">
    <source>
        <dbReference type="ARBA" id="ARBA00022692"/>
    </source>
</evidence>
<dbReference type="PANTHER" id="PTHR14269:SF11">
    <property type="entry name" value="CDP-DIACYLGLYCEROL--GLYCEROL-3-PHOSPHATE 3-PHOSPHATIDYLTRANSFERASE"/>
    <property type="match status" value="1"/>
</dbReference>
<dbReference type="EC" id="2.7.8.5" evidence="12"/>
<evidence type="ECO:0000256" key="6">
    <source>
        <dbReference type="ARBA" id="ARBA00022989"/>
    </source>
</evidence>
<dbReference type="Pfam" id="PF01066">
    <property type="entry name" value="CDP-OH_P_transf"/>
    <property type="match status" value="1"/>
</dbReference>
<dbReference type="InterPro" id="IPR004570">
    <property type="entry name" value="Phosphatidylglycerol_P_synth"/>
</dbReference>
<organism evidence="12">
    <name type="scientific">mine drainage metagenome</name>
    <dbReference type="NCBI Taxonomy" id="410659"/>
    <lineage>
        <taxon>unclassified sequences</taxon>
        <taxon>metagenomes</taxon>
        <taxon>ecological metagenomes</taxon>
    </lineage>
</organism>
<dbReference type="PROSITE" id="PS00379">
    <property type="entry name" value="CDP_ALCOHOL_P_TRANSF"/>
    <property type="match status" value="1"/>
</dbReference>
<keyword evidence="5 11" id="KW-0812">Transmembrane</keyword>
<protein>
    <submittedName>
        <fullName evidence="12">CDP-diacylglycerol--glycerol-3-phosphate 3-phosphatidyltransferase</fullName>
        <ecNumber evidence="12">2.7.8.5</ecNumber>
    </submittedName>
</protein>
<dbReference type="InterPro" id="IPR048254">
    <property type="entry name" value="CDP_ALCOHOL_P_TRANSF_CS"/>
</dbReference>
<feature type="transmembrane region" description="Helical" evidence="11">
    <location>
        <begin position="150"/>
        <end position="168"/>
    </location>
</feature>
<dbReference type="AlphaFoldDB" id="A0A1J5QCL2"/>
<keyword evidence="7" id="KW-0443">Lipid metabolism</keyword>
<dbReference type="InterPro" id="IPR043130">
    <property type="entry name" value="CDP-OH_PTrfase_TM_dom"/>
</dbReference>
<accession>A0A1J5QCL2</accession>
<dbReference type="InterPro" id="IPR050324">
    <property type="entry name" value="CDP-alcohol_PTase-I"/>
</dbReference>
<dbReference type="GO" id="GO:0016020">
    <property type="term" value="C:membrane"/>
    <property type="evidence" value="ECO:0007669"/>
    <property type="project" value="UniProtKB-SubCell"/>
</dbReference>
<dbReference type="PANTHER" id="PTHR14269">
    <property type="entry name" value="CDP-DIACYLGLYCEROL--GLYCEROL-3-PHOSPHATE 3-PHOSPHATIDYLTRANSFERASE-RELATED"/>
    <property type="match status" value="1"/>
</dbReference>
<keyword evidence="8 11" id="KW-0472">Membrane</keyword>
<evidence type="ECO:0000256" key="4">
    <source>
        <dbReference type="ARBA" id="ARBA00022679"/>
    </source>
</evidence>
<dbReference type="PIRSF" id="PIRSF000847">
    <property type="entry name" value="Phos_ph_gly_syn"/>
    <property type="match status" value="1"/>
</dbReference>
<reference evidence="12" key="1">
    <citation type="submission" date="2016-10" db="EMBL/GenBank/DDBJ databases">
        <title>Sequence of Gallionella enrichment culture.</title>
        <authorList>
            <person name="Poehlein A."/>
            <person name="Muehling M."/>
            <person name="Daniel R."/>
        </authorList>
    </citation>
    <scope>NUCLEOTIDE SEQUENCE</scope>
</reference>
<keyword evidence="9" id="KW-0594">Phospholipid biosynthesis</keyword>
<keyword evidence="4 12" id="KW-0808">Transferase</keyword>
<comment type="subcellular location">
    <subcellularLocation>
        <location evidence="1">Membrane</location>
        <topology evidence="1">Multi-pass membrane protein</topology>
    </subcellularLocation>
</comment>
<evidence type="ECO:0000256" key="1">
    <source>
        <dbReference type="ARBA" id="ARBA00004141"/>
    </source>
</evidence>
<keyword evidence="3" id="KW-0444">Lipid biosynthesis</keyword>
<proteinExistence type="inferred from homology"/>
<dbReference type="GO" id="GO:0008444">
    <property type="term" value="F:CDP-diacylglycerol-glycerol-3-phosphate 3-phosphatidyltransferase activity"/>
    <property type="evidence" value="ECO:0007669"/>
    <property type="project" value="UniProtKB-EC"/>
</dbReference>
<evidence type="ECO:0000256" key="8">
    <source>
        <dbReference type="ARBA" id="ARBA00023136"/>
    </source>
</evidence>
<dbReference type="Gene3D" id="1.20.120.1760">
    <property type="match status" value="1"/>
</dbReference>
<feature type="transmembrane region" description="Helical" evidence="11">
    <location>
        <begin position="83"/>
        <end position="105"/>
    </location>
</feature>
<feature type="transmembrane region" description="Helical" evidence="11">
    <location>
        <begin position="126"/>
        <end position="144"/>
    </location>
</feature>
<evidence type="ECO:0000256" key="10">
    <source>
        <dbReference type="ARBA" id="ARBA00023264"/>
    </source>
</evidence>
<comment type="caution">
    <text evidence="12">The sequence shown here is derived from an EMBL/GenBank/DDBJ whole genome shotgun (WGS) entry which is preliminary data.</text>
</comment>
<keyword evidence="6 11" id="KW-1133">Transmembrane helix</keyword>
<dbReference type="EMBL" id="MLJW01000932">
    <property type="protein sequence ID" value="OIQ81374.1"/>
    <property type="molecule type" value="Genomic_DNA"/>
</dbReference>
<dbReference type="GO" id="GO:0046474">
    <property type="term" value="P:glycerophospholipid biosynthetic process"/>
    <property type="evidence" value="ECO:0007669"/>
    <property type="project" value="TreeGrafter"/>
</dbReference>
<evidence type="ECO:0000256" key="11">
    <source>
        <dbReference type="SAM" id="Phobius"/>
    </source>
</evidence>
<evidence type="ECO:0000256" key="2">
    <source>
        <dbReference type="ARBA" id="ARBA00010441"/>
    </source>
</evidence>
<comment type="similarity">
    <text evidence="2">Belongs to the CDP-alcohol phosphatidyltransferase class-I family.</text>
</comment>
<name>A0A1J5QCL2_9ZZZZ</name>
<evidence type="ECO:0000256" key="3">
    <source>
        <dbReference type="ARBA" id="ARBA00022516"/>
    </source>
</evidence>